<keyword evidence="2" id="KW-1185">Reference proteome</keyword>
<sequence>MVMAEAAPSRVDSTRACRPKVGASISAANPTASVRNPIASMLMAAPAPDQPAETARAAAGLGARSVVAAERLSAHSAVRASAIRRIP</sequence>
<proteinExistence type="predicted"/>
<name>A0ABQ4U744_9HYPH</name>
<evidence type="ECO:0000313" key="1">
    <source>
        <dbReference type="EMBL" id="GJE62697.1"/>
    </source>
</evidence>
<accession>A0ABQ4U744</accession>
<evidence type="ECO:0000313" key="2">
    <source>
        <dbReference type="Proteomes" id="UP001055057"/>
    </source>
</evidence>
<organism evidence="1 2">
    <name type="scientific">Methylobacterium trifolii</name>
    <dbReference type="NCBI Taxonomy" id="1003092"/>
    <lineage>
        <taxon>Bacteria</taxon>
        <taxon>Pseudomonadati</taxon>
        <taxon>Pseudomonadota</taxon>
        <taxon>Alphaproteobacteria</taxon>
        <taxon>Hyphomicrobiales</taxon>
        <taxon>Methylobacteriaceae</taxon>
        <taxon>Methylobacterium</taxon>
    </lineage>
</organism>
<reference evidence="1" key="2">
    <citation type="submission" date="2021-08" db="EMBL/GenBank/DDBJ databases">
        <authorList>
            <person name="Tani A."/>
            <person name="Ola A."/>
            <person name="Ogura Y."/>
            <person name="Katsura K."/>
            <person name="Hayashi T."/>
        </authorList>
    </citation>
    <scope>NUCLEOTIDE SEQUENCE</scope>
    <source>
        <strain evidence="1">DSM 23632</strain>
    </source>
</reference>
<protein>
    <submittedName>
        <fullName evidence="1">Uncharacterized protein</fullName>
    </submittedName>
</protein>
<comment type="caution">
    <text evidence="1">The sequence shown here is derived from an EMBL/GenBank/DDBJ whole genome shotgun (WGS) entry which is preliminary data.</text>
</comment>
<gene>
    <name evidence="1" type="ORF">MPOCJGCO_4831</name>
</gene>
<dbReference type="EMBL" id="BPRB01000379">
    <property type="protein sequence ID" value="GJE62697.1"/>
    <property type="molecule type" value="Genomic_DNA"/>
</dbReference>
<reference evidence="1" key="1">
    <citation type="journal article" date="2021" name="Front. Microbiol.">
        <title>Comprehensive Comparative Genomics and Phenotyping of Methylobacterium Species.</title>
        <authorList>
            <person name="Alessa O."/>
            <person name="Ogura Y."/>
            <person name="Fujitani Y."/>
            <person name="Takami H."/>
            <person name="Hayashi T."/>
            <person name="Sahin N."/>
            <person name="Tani A."/>
        </authorList>
    </citation>
    <scope>NUCLEOTIDE SEQUENCE</scope>
    <source>
        <strain evidence="1">DSM 23632</strain>
    </source>
</reference>
<dbReference type="Proteomes" id="UP001055057">
    <property type="component" value="Unassembled WGS sequence"/>
</dbReference>